<name>A0A1T4MSH6_9FIRM</name>
<evidence type="ECO:0008006" key="3">
    <source>
        <dbReference type="Google" id="ProtNLM"/>
    </source>
</evidence>
<protein>
    <recommendedName>
        <fullName evidence="3">Dodecin domain-containing protein</fullName>
    </recommendedName>
</protein>
<dbReference type="PANTHER" id="PTHR39324">
    <property type="entry name" value="CALCIUM DODECIN"/>
    <property type="match status" value="1"/>
</dbReference>
<evidence type="ECO:0000313" key="1">
    <source>
        <dbReference type="EMBL" id="SJZ70019.1"/>
    </source>
</evidence>
<dbReference type="Pfam" id="PF07311">
    <property type="entry name" value="Dodecin"/>
    <property type="match status" value="1"/>
</dbReference>
<evidence type="ECO:0000313" key="2">
    <source>
        <dbReference type="Proteomes" id="UP000189933"/>
    </source>
</evidence>
<accession>A0A1T4MSH6</accession>
<reference evidence="2" key="1">
    <citation type="submission" date="2017-02" db="EMBL/GenBank/DDBJ databases">
        <authorList>
            <person name="Varghese N."/>
            <person name="Submissions S."/>
        </authorList>
    </citation>
    <scope>NUCLEOTIDE SEQUENCE [LARGE SCALE GENOMIC DNA]</scope>
    <source>
        <strain evidence="2">DSM 16521</strain>
    </source>
</reference>
<sequence length="68" mass="7546">MFVKVVELVGESPIGWKDAVQRAVEEASRSVQNITGVEVYNMTANVEDGKLTEFKANVKIAYTDEVLK</sequence>
<keyword evidence="2" id="KW-1185">Reference proteome</keyword>
<dbReference type="AlphaFoldDB" id="A0A1T4MSH6"/>
<dbReference type="InterPro" id="IPR025543">
    <property type="entry name" value="Dodecin-like"/>
</dbReference>
<dbReference type="PANTHER" id="PTHR39324:SF1">
    <property type="entry name" value="CALCIUM DODECIN"/>
    <property type="match status" value="1"/>
</dbReference>
<gene>
    <name evidence="1" type="ORF">SAMN02745885_00693</name>
</gene>
<dbReference type="RefSeq" id="WP_078664802.1">
    <property type="nucleotide sequence ID" value="NZ_FUXM01000005.1"/>
</dbReference>
<dbReference type="OrthoDB" id="1707990at2"/>
<dbReference type="Gene3D" id="3.30.1660.10">
    <property type="entry name" value="Flavin-binding protein dodecin"/>
    <property type="match status" value="1"/>
</dbReference>
<dbReference type="EMBL" id="FUXM01000005">
    <property type="protein sequence ID" value="SJZ70019.1"/>
    <property type="molecule type" value="Genomic_DNA"/>
</dbReference>
<organism evidence="1 2">
    <name type="scientific">Carboxydocella sporoproducens DSM 16521</name>
    <dbReference type="NCBI Taxonomy" id="1121270"/>
    <lineage>
        <taxon>Bacteria</taxon>
        <taxon>Bacillati</taxon>
        <taxon>Bacillota</taxon>
        <taxon>Clostridia</taxon>
        <taxon>Eubacteriales</taxon>
        <taxon>Clostridiales Family XVI. Incertae Sedis</taxon>
        <taxon>Carboxydocella</taxon>
    </lineage>
</organism>
<dbReference type="SUPFAM" id="SSF89807">
    <property type="entry name" value="Dodecin-like"/>
    <property type="match status" value="1"/>
</dbReference>
<dbReference type="InterPro" id="IPR009923">
    <property type="entry name" value="Dodecin"/>
</dbReference>
<dbReference type="Proteomes" id="UP000189933">
    <property type="component" value="Unassembled WGS sequence"/>
</dbReference>
<proteinExistence type="predicted"/>
<dbReference type="InterPro" id="IPR036694">
    <property type="entry name" value="Dodecin-like_sf"/>
</dbReference>